<evidence type="ECO:0000256" key="6">
    <source>
        <dbReference type="ARBA" id="ARBA00023049"/>
    </source>
</evidence>
<dbReference type="Gene3D" id="3.90.70.10">
    <property type="entry name" value="Cysteine proteinases"/>
    <property type="match status" value="2"/>
</dbReference>
<dbReference type="InterPro" id="IPR018200">
    <property type="entry name" value="USP_CS"/>
</dbReference>
<evidence type="ECO:0000256" key="7">
    <source>
        <dbReference type="SAM" id="MobiDB-lite"/>
    </source>
</evidence>
<feature type="region of interest" description="Disordered" evidence="7">
    <location>
        <begin position="2099"/>
        <end position="2216"/>
    </location>
</feature>
<dbReference type="PANTHER" id="PTHR43690">
    <property type="entry name" value="NARDILYSIN"/>
    <property type="match status" value="1"/>
</dbReference>
<dbReference type="InterPro" id="IPR011249">
    <property type="entry name" value="Metalloenz_LuxS/M16"/>
</dbReference>
<keyword evidence="4" id="KW-0378">Hydrolase</keyword>
<feature type="compositionally biased region" description="Polar residues" evidence="7">
    <location>
        <begin position="1226"/>
        <end position="1244"/>
    </location>
</feature>
<evidence type="ECO:0000256" key="1">
    <source>
        <dbReference type="ARBA" id="ARBA00007261"/>
    </source>
</evidence>
<dbReference type="FunFam" id="3.30.830.10:FF:000005">
    <property type="entry name" value="nardilysin isoform X1"/>
    <property type="match status" value="1"/>
</dbReference>
<dbReference type="Proteomes" id="UP000091967">
    <property type="component" value="Unassembled WGS sequence"/>
</dbReference>
<evidence type="ECO:0000256" key="5">
    <source>
        <dbReference type="ARBA" id="ARBA00022833"/>
    </source>
</evidence>
<feature type="region of interest" description="Disordered" evidence="7">
    <location>
        <begin position="957"/>
        <end position="984"/>
    </location>
</feature>
<dbReference type="InterPro" id="IPR011765">
    <property type="entry name" value="Pept_M16_N"/>
</dbReference>
<feature type="compositionally biased region" description="Polar residues" evidence="7">
    <location>
        <begin position="1586"/>
        <end position="1596"/>
    </location>
</feature>
<dbReference type="InterPro" id="IPR007863">
    <property type="entry name" value="Peptidase_M16_C"/>
</dbReference>
<feature type="region of interest" description="Disordered" evidence="7">
    <location>
        <begin position="2489"/>
        <end position="2518"/>
    </location>
</feature>
<dbReference type="Pfam" id="PF00443">
    <property type="entry name" value="UCH"/>
    <property type="match status" value="1"/>
</dbReference>
<feature type="compositionally biased region" description="Basic and acidic residues" evidence="7">
    <location>
        <begin position="2579"/>
        <end position="2589"/>
    </location>
</feature>
<dbReference type="FunFam" id="3.30.830.10:FF:000004">
    <property type="entry name" value="Putative insulin-degrading enzyme"/>
    <property type="match status" value="1"/>
</dbReference>
<dbReference type="Pfam" id="PF00675">
    <property type="entry name" value="Peptidase_M16"/>
    <property type="match status" value="1"/>
</dbReference>
<dbReference type="InterPro" id="IPR028889">
    <property type="entry name" value="USP"/>
</dbReference>
<dbReference type="InterPro" id="IPR035927">
    <property type="entry name" value="DUSP-like_sf"/>
</dbReference>
<dbReference type="PROSITE" id="PS00973">
    <property type="entry name" value="USP_2"/>
    <property type="match status" value="1"/>
</dbReference>
<comment type="similarity">
    <text evidence="1">Belongs to the peptidase M16 family.</text>
</comment>
<dbReference type="GO" id="GO:0043171">
    <property type="term" value="P:peptide catabolic process"/>
    <property type="evidence" value="ECO:0007669"/>
    <property type="project" value="TreeGrafter"/>
</dbReference>
<protein>
    <submittedName>
        <fullName evidence="10">Uncharacterized protein</fullName>
    </submittedName>
</protein>
<dbReference type="GO" id="GO:0005739">
    <property type="term" value="C:mitochondrion"/>
    <property type="evidence" value="ECO:0007669"/>
    <property type="project" value="TreeGrafter"/>
</dbReference>
<dbReference type="InterPro" id="IPR050626">
    <property type="entry name" value="Peptidase_M16"/>
</dbReference>
<dbReference type="InterPro" id="IPR006615">
    <property type="entry name" value="Pept_C19_DUSP"/>
</dbReference>
<dbReference type="Gene3D" id="3.30.830.10">
    <property type="entry name" value="Metalloenzyme, LuxS/M16 peptidase-like"/>
    <property type="match status" value="4"/>
</dbReference>
<dbReference type="InterPro" id="IPR038765">
    <property type="entry name" value="Papain-like_cys_pep_sf"/>
</dbReference>
<dbReference type="PROSITE" id="PS50235">
    <property type="entry name" value="USP_3"/>
    <property type="match status" value="1"/>
</dbReference>
<name>A0A1B8ACF5_FUSPO</name>
<evidence type="ECO:0000256" key="2">
    <source>
        <dbReference type="ARBA" id="ARBA00022670"/>
    </source>
</evidence>
<dbReference type="OMA" id="RISWADE"/>
<dbReference type="Pfam" id="PF22456">
    <property type="entry name" value="PqqF-like_C_4"/>
    <property type="match status" value="1"/>
</dbReference>
<reference evidence="10 11" key="1">
    <citation type="submission" date="2016-06" db="EMBL/GenBank/DDBJ databases">
        <title>Living apart together: crosstalk between the core and supernumerary genomes in a fungal plant pathogen.</title>
        <authorList>
            <person name="Vanheule A."/>
            <person name="Audenaert K."/>
            <person name="Warris S."/>
            <person name="Van De Geest H."/>
            <person name="Schijlen E."/>
            <person name="Hofte M."/>
            <person name="De Saeger S."/>
            <person name="Haesaert G."/>
            <person name="Waalwijk C."/>
            <person name="Van Der Lee T."/>
        </authorList>
    </citation>
    <scope>NUCLEOTIDE SEQUENCE [LARGE SCALE GENOMIC DNA]</scope>
    <source>
        <strain evidence="10 11">2516</strain>
    </source>
</reference>
<feature type="region of interest" description="Disordered" evidence="7">
    <location>
        <begin position="1481"/>
        <end position="1503"/>
    </location>
</feature>
<dbReference type="GO" id="GO:0004222">
    <property type="term" value="F:metalloendopeptidase activity"/>
    <property type="evidence" value="ECO:0007669"/>
    <property type="project" value="TreeGrafter"/>
</dbReference>
<feature type="region of interest" description="Disordered" evidence="7">
    <location>
        <begin position="1161"/>
        <end position="1271"/>
    </location>
</feature>
<dbReference type="PANTHER" id="PTHR43690:SF18">
    <property type="entry name" value="INSULIN-DEGRADING ENZYME-RELATED"/>
    <property type="match status" value="1"/>
</dbReference>
<dbReference type="GO" id="GO:0016579">
    <property type="term" value="P:protein deubiquitination"/>
    <property type="evidence" value="ECO:0007669"/>
    <property type="project" value="InterPro"/>
</dbReference>
<evidence type="ECO:0000256" key="4">
    <source>
        <dbReference type="ARBA" id="ARBA00022801"/>
    </source>
</evidence>
<comment type="caution">
    <text evidence="10">The sequence shown here is derived from an EMBL/GenBank/DDBJ whole genome shotgun (WGS) entry which is preliminary data.</text>
</comment>
<proteinExistence type="inferred from homology"/>
<feature type="compositionally biased region" description="Acidic residues" evidence="7">
    <location>
        <begin position="2502"/>
        <end position="2518"/>
    </location>
</feature>
<feature type="compositionally biased region" description="Basic and acidic residues" evidence="7">
    <location>
        <begin position="962"/>
        <end position="977"/>
    </location>
</feature>
<feature type="compositionally biased region" description="Low complexity" evidence="7">
    <location>
        <begin position="1997"/>
        <end position="2011"/>
    </location>
</feature>
<dbReference type="GO" id="GO:0046872">
    <property type="term" value="F:metal ion binding"/>
    <property type="evidence" value="ECO:0007669"/>
    <property type="project" value="UniProtKB-KW"/>
</dbReference>
<evidence type="ECO:0000313" key="11">
    <source>
        <dbReference type="Proteomes" id="UP000091967"/>
    </source>
</evidence>
<dbReference type="SUPFAM" id="SSF54001">
    <property type="entry name" value="Cysteine proteinases"/>
    <property type="match status" value="1"/>
</dbReference>
<evidence type="ECO:0000259" key="8">
    <source>
        <dbReference type="PROSITE" id="PS50235"/>
    </source>
</evidence>
<dbReference type="GO" id="GO:0005829">
    <property type="term" value="C:cytosol"/>
    <property type="evidence" value="ECO:0007669"/>
    <property type="project" value="TreeGrafter"/>
</dbReference>
<gene>
    <name evidence="10" type="ORF">FPOA_09879</name>
</gene>
<dbReference type="InterPro" id="IPR054734">
    <property type="entry name" value="PqqF-like_C_4"/>
</dbReference>
<dbReference type="CDD" id="cd02674">
    <property type="entry name" value="Peptidase_C19R"/>
    <property type="match status" value="1"/>
</dbReference>
<dbReference type="GO" id="GO:0051603">
    <property type="term" value="P:proteolysis involved in protein catabolic process"/>
    <property type="evidence" value="ECO:0007669"/>
    <property type="project" value="TreeGrafter"/>
</dbReference>
<feature type="domain" description="USP" evidence="8">
    <location>
        <begin position="1620"/>
        <end position="2427"/>
    </location>
</feature>
<keyword evidence="5" id="KW-0862">Zinc</keyword>
<dbReference type="SUPFAM" id="SSF143791">
    <property type="entry name" value="DUSP-like"/>
    <property type="match status" value="1"/>
</dbReference>
<keyword evidence="11" id="KW-1185">Reference proteome</keyword>
<dbReference type="PROSITE" id="PS00972">
    <property type="entry name" value="USP_1"/>
    <property type="match status" value="1"/>
</dbReference>
<accession>A0A1B8ACF5</accession>
<feature type="compositionally biased region" description="Basic and acidic residues" evidence="7">
    <location>
        <begin position="1315"/>
        <end position="1325"/>
    </location>
</feature>
<dbReference type="EMBL" id="LYXU01000004">
    <property type="protein sequence ID" value="OBS18152.1"/>
    <property type="molecule type" value="Genomic_DNA"/>
</dbReference>
<dbReference type="FunFam" id="3.30.830.10:FF:000003">
    <property type="entry name" value="Insulin-degrading enzyme"/>
    <property type="match status" value="1"/>
</dbReference>
<dbReference type="Pfam" id="PF05193">
    <property type="entry name" value="Peptidase_M16_C"/>
    <property type="match status" value="1"/>
</dbReference>
<dbReference type="SUPFAM" id="SSF63411">
    <property type="entry name" value="LuxS/MPP-like metallohydrolase"/>
    <property type="match status" value="4"/>
</dbReference>
<evidence type="ECO:0000259" key="9">
    <source>
        <dbReference type="PROSITE" id="PS51283"/>
    </source>
</evidence>
<feature type="region of interest" description="Disordered" evidence="7">
    <location>
        <begin position="2545"/>
        <end position="2642"/>
    </location>
</feature>
<keyword evidence="3" id="KW-0479">Metal-binding</keyword>
<dbReference type="InterPro" id="IPR032632">
    <property type="entry name" value="Peptidase_M16_M"/>
</dbReference>
<feature type="region of interest" description="Disordered" evidence="7">
    <location>
        <begin position="1985"/>
        <end position="2011"/>
    </location>
</feature>
<feature type="compositionally biased region" description="Basic and acidic residues" evidence="7">
    <location>
        <begin position="2601"/>
        <end position="2612"/>
    </location>
</feature>
<dbReference type="Pfam" id="PF16187">
    <property type="entry name" value="Peptidase_M16_M"/>
    <property type="match status" value="1"/>
</dbReference>
<dbReference type="Pfam" id="PF06337">
    <property type="entry name" value="DUSP"/>
    <property type="match status" value="1"/>
</dbReference>
<feature type="compositionally biased region" description="Basic residues" evidence="7">
    <location>
        <begin position="2168"/>
        <end position="2198"/>
    </location>
</feature>
<dbReference type="STRING" id="36050.A0A1B8ACF5"/>
<sequence>MPHSQHDEDASATAAGSQIPVTLVADALEKPSLDDRDYRVIRLNNELEALLVHDPETDKASAALDVNVGNFSDESDIPGMAHAVEHLLFMGTKKFPIENEYGQYLSANSGSSNAYTGPTSTNYFFDISAKPDNDQDPSDTNPSPLREALDRFAQFFIEPLFLPETLDRELKAVDSENKKNLQNDTWRLHQLEKSLSNPNHPFCHFSTGNFEVLKTLPEARGINVRDKFIEFHAKHYSANRMKLVVLGREPLDVLQKWVAELFSPVVNKELPPNRWPDELPFRESDLGMQCFAKPVMDSRELNLYFPFIDEEFMFATQPSRYISHLIGHEGPGSIMSYIKSKGWANGLSAGAYPVCPGTPGIFDVQVRLTEEGLKNYPEIVKIFFQYVTLLRENPPQEWIFQEQKGMADVDFKFKQKTPASRFTSRISSVMQKPLPREWLLSGHSRLREFAPDQIEEALSTIRPDNFRMVIVSRNHPGNWDQKEKWYGTEYRHEKIPNDLMEEIKKAAAVSPEERLSALHLPHKNQFIPNKLEVEKKEVDEPALNPRVLRNDNIARTWWKKDDTFWVPRANVIVSLKTPLIYASAENNVKARLFTDLVRDALEEYSYDAELAGLQYNVSLDSRGLFLDVSGYNDKLPVLLEQVVTTMRDLDIKEDRFEIVRERLTRGYNNWQLQSSYHQVGDYTNWLNAPERDFIVEELADELSSVTLEGVRLFQKQMLSQVFIEVYVHGNMYKEDALKATDMVESILKPRVLPEAQWPILRSLILTEGSNHVFRKTLMDPANVNHCVETWFYVGSREDREVRTKTLLLDQMLHEPAFDQLRTKEQLGYIVFSGPRAFSTTYGFRFLIQSEMTPEFLDSRIEAFLMRYADTLEKMSDTEFEGHKRSLIVRRLEKLRNLDQESTRHWSQITNEYYDFELAQRDAAQIKLLTKPEVVEFFNKHLNPTSTRRARLSIHLQAQGKADGVDKRQEEAQKKADEEPSAGDAVKTAQEVTDVRLYKAGLTASSGARPVKDIISPIFEQSKCNKIPVVTRTLATNGRRFQRFLSPSVTVKGRDKDKDKEEDAPSFLSAPLASTPRAARAARLQDVVLKEEKALAKGRALDDDPAFSFSAFSFSASVADTQPASSLPPRLQTQNSSFVSADYASSAASSPCASAYADLSIESDRGGDETGSARTLARSQSPLRLSHRAIMNGDADLPQRSSSPLKRRASSMDPENEADKTRDVDMGSSQVNESVEGPSQPSSADTLPRAMSVDAPEPAVSSADDASPSQPIPSLQEQIKIIETLLKAFQDSQPKEGDKACLVSNTWVQKALALRGDSKDTHEHDSTSNPLGPVDNSDIIEEIVKEPTGNEFIRLKQGTNENEFTLFPEDAWKMVVDWYGVKDGQGAIVRTAINTAGHGDDPVIQFEFHPPVFTVHRLWSTLSPLPIEQSLKAKNPPPYKFARSRNYHAQTFVKELKTATDVPIDRKIRLFTVPEVQQIVRPSEPSRALTPPDSPGLDESRGESTDSWSKLLLDIASFEHVRDTKMQSTLEDKTIQPNFNGGSALSMFNLVTDQTLVIDEAIEKGSWVSTYSGKSPPNGLAIPTRSGMASSNVSGRSSPAPGGALARGRMGRKSGRNIGVVGLQNLGNTCYMNSALQCVRSVEELTKYFLTDVFVEEVNKTNPLGYNGKVATTYGQLLKEIYSENRGSVTPRDFKNTIGRCRSTFSGYGQQDSQEFLGFLLDALQEDLSRVKKKPYIEKPDSTDDMINNPEAIKEMADKVWDITRRRDDSVIADLFTGLYKSTLKCPECGKISITFDPFNNLTLPIPVEDVWTAKIKFLPLNDAPVMIEVELPKHSAIEQLKQFVSIRTGIPPERLIGGEEYKDRFFKIYDNTNDVSEEISKNDIATFHELDATPTNWPHKAKKPRSMLDVDTPLETENWDDPRYEQMVVPVYHRIPSNYARGRDGVAPPSFICFTKEEASDIDLIRRKVLEKVATFSTWSKLRDVTEETSDNADGEVVTSASDADSSGDSKVVATSVEGEDDIVDVHMKDDSDPLPHQPQILKRFNTNRSKFIKPDSFLDPELENLFELCYFTDKSYAGHVPTGWSNVDHNQVLPKLADRIPQPTPEGDDAASRDDESSTPSVNEDASSTDESIKADATQTRMAEESSEEDVQEAPRKFNARPSKIGPHGRRGKIKGQKYGKKAGNKRRERIQNKKNKAASVKPQPQPPAVADGGPLIRLGEGLVVDWNDEAWDKVFGGSLKTSEEQGAPTYLTLETLNDTALKIVQRRRKHRRTQGITLDECLDEFERAEVLSEQDMWYCPRCKEHRRASKKFDLWKSPDILVAHLKRFSSSGYRRDKLDVMVDFPIEGLDLTSRVIQKEDGKDEIYDLIAVDDHYGGLGGGHYTAYAKNFVDGRWYNYNDSSASPVSDPASCITSAAYLLFYRRRSSTPLGGSRFGVISEKYRNSEENSEVEDAEAGEGQRLGEGSSLAGLSSVGIAAAATRLPADRGSDRITVTSYPGPDDDDDDPPPYGGVEDEGVDVKEGYQQLSSGHLAQSWNFGALGDSGAEDSTGADIASDDAQLDSSADERGFSQFDEPDMGHDLMDVDHATSTSHGTTLADIEKATVDHKSVIDVPTAAGSDRDSSEVAEIHLESEKGTKAE</sequence>
<feature type="region of interest" description="Disordered" evidence="7">
    <location>
        <begin position="1315"/>
        <end position="1335"/>
    </location>
</feature>
<organism evidence="10 11">
    <name type="scientific">Fusarium poae</name>
    <dbReference type="NCBI Taxonomy" id="36050"/>
    <lineage>
        <taxon>Eukaryota</taxon>
        <taxon>Fungi</taxon>
        <taxon>Dikarya</taxon>
        <taxon>Ascomycota</taxon>
        <taxon>Pezizomycotina</taxon>
        <taxon>Sordariomycetes</taxon>
        <taxon>Hypocreomycetidae</taxon>
        <taxon>Hypocreales</taxon>
        <taxon>Nectriaceae</taxon>
        <taxon>Fusarium</taxon>
    </lineage>
</organism>
<feature type="compositionally biased region" description="Basic and acidic residues" evidence="7">
    <location>
        <begin position="2621"/>
        <end position="2642"/>
    </location>
</feature>
<feature type="region of interest" description="Disordered" evidence="7">
    <location>
        <begin position="2445"/>
        <end position="2467"/>
    </location>
</feature>
<feature type="compositionally biased region" description="Polar residues" evidence="7">
    <location>
        <begin position="2119"/>
        <end position="2131"/>
    </location>
</feature>
<feature type="compositionally biased region" description="Acidic residues" evidence="7">
    <location>
        <begin position="2449"/>
        <end position="2458"/>
    </location>
</feature>
<feature type="domain" description="DUSP" evidence="9">
    <location>
        <begin position="1272"/>
        <end position="1392"/>
    </location>
</feature>
<dbReference type="InterPro" id="IPR001394">
    <property type="entry name" value="Peptidase_C19_UCH"/>
</dbReference>
<keyword evidence="6" id="KW-0482">Metalloprotease</keyword>
<feature type="compositionally biased region" description="Low complexity" evidence="7">
    <location>
        <begin position="1253"/>
        <end position="1271"/>
    </location>
</feature>
<dbReference type="SMART" id="SM00695">
    <property type="entry name" value="DUSP"/>
    <property type="match status" value="1"/>
</dbReference>
<dbReference type="GO" id="GO:0004843">
    <property type="term" value="F:cysteine-type deubiquitinase activity"/>
    <property type="evidence" value="ECO:0007669"/>
    <property type="project" value="InterPro"/>
</dbReference>
<dbReference type="Gene3D" id="3.30.2230.10">
    <property type="entry name" value="DUSP-like"/>
    <property type="match status" value="1"/>
</dbReference>
<evidence type="ECO:0000256" key="3">
    <source>
        <dbReference type="ARBA" id="ARBA00022723"/>
    </source>
</evidence>
<feature type="region of interest" description="Disordered" evidence="7">
    <location>
        <begin position="1577"/>
        <end position="1609"/>
    </location>
</feature>
<dbReference type="PROSITE" id="PS51283">
    <property type="entry name" value="DUSP"/>
    <property type="match status" value="1"/>
</dbReference>
<keyword evidence="2" id="KW-0645">Protease</keyword>
<evidence type="ECO:0000313" key="10">
    <source>
        <dbReference type="EMBL" id="OBS18152.1"/>
    </source>
</evidence>